<comment type="caution">
    <text evidence="3">The sequence shown here is derived from an EMBL/GenBank/DDBJ whole genome shotgun (WGS) entry which is preliminary data.</text>
</comment>
<evidence type="ECO:0000313" key="3">
    <source>
        <dbReference type="EMBL" id="KAG5460974.1"/>
    </source>
</evidence>
<dbReference type="PANTHER" id="PTHR11073:SF1">
    <property type="entry name" value="CALNEXIN 14D-RELATED"/>
    <property type="match status" value="1"/>
</dbReference>
<dbReference type="InterPro" id="IPR001580">
    <property type="entry name" value="Calret/calnex"/>
</dbReference>
<accession>A0A8H8DJM4</accession>
<dbReference type="OrthoDB" id="1938156at2759"/>
<dbReference type="Proteomes" id="UP000673691">
    <property type="component" value="Unassembled WGS sequence"/>
</dbReference>
<evidence type="ECO:0000256" key="2">
    <source>
        <dbReference type="SAM" id="Phobius"/>
    </source>
</evidence>
<keyword evidence="2" id="KW-1133">Transmembrane helix</keyword>
<evidence type="ECO:0000313" key="4">
    <source>
        <dbReference type="Proteomes" id="UP000673691"/>
    </source>
</evidence>
<dbReference type="GO" id="GO:0051082">
    <property type="term" value="F:unfolded protein binding"/>
    <property type="evidence" value="ECO:0007669"/>
    <property type="project" value="InterPro"/>
</dbReference>
<reference evidence="3 4" key="1">
    <citation type="journal article" name="Sci. Rep.">
        <title>Genome-scale phylogenetic analyses confirm Olpidium as the closest living zoosporic fungus to the non-flagellated, terrestrial fungi.</title>
        <authorList>
            <person name="Chang Y."/>
            <person name="Rochon D."/>
            <person name="Sekimoto S."/>
            <person name="Wang Y."/>
            <person name="Chovatia M."/>
            <person name="Sandor L."/>
            <person name="Salamov A."/>
            <person name="Grigoriev I.V."/>
            <person name="Stajich J.E."/>
            <person name="Spatafora J.W."/>
        </authorList>
    </citation>
    <scope>NUCLEOTIDE SEQUENCE [LARGE SCALE GENOMIC DNA]</scope>
    <source>
        <strain evidence="3">S191</strain>
    </source>
</reference>
<feature type="compositionally biased region" description="Basic and acidic residues" evidence="1">
    <location>
        <begin position="151"/>
        <end position="165"/>
    </location>
</feature>
<keyword evidence="2" id="KW-0472">Membrane</keyword>
<keyword evidence="2" id="KW-0812">Transmembrane</keyword>
<gene>
    <name evidence="3" type="ORF">BJ554DRAFT_6907</name>
</gene>
<dbReference type="EMBL" id="JAEFCI010004392">
    <property type="protein sequence ID" value="KAG5460974.1"/>
    <property type="molecule type" value="Genomic_DNA"/>
</dbReference>
<dbReference type="Gene3D" id="2.60.120.200">
    <property type="match status" value="1"/>
</dbReference>
<dbReference type="PANTHER" id="PTHR11073">
    <property type="entry name" value="CALRETICULIN AND CALNEXIN"/>
    <property type="match status" value="1"/>
</dbReference>
<feature type="region of interest" description="Disordered" evidence="1">
    <location>
        <begin position="129"/>
        <end position="191"/>
    </location>
</feature>
<name>A0A8H8DJM4_9FUNG</name>
<feature type="transmembrane region" description="Helical" evidence="2">
    <location>
        <begin position="102"/>
        <end position="119"/>
    </location>
</feature>
<dbReference type="AlphaFoldDB" id="A0A8H8DJM4"/>
<proteinExistence type="predicted"/>
<organism evidence="3 4">
    <name type="scientific">Olpidium bornovanus</name>
    <dbReference type="NCBI Taxonomy" id="278681"/>
    <lineage>
        <taxon>Eukaryota</taxon>
        <taxon>Fungi</taxon>
        <taxon>Fungi incertae sedis</taxon>
        <taxon>Olpidiomycota</taxon>
        <taxon>Olpidiomycotina</taxon>
        <taxon>Olpidiomycetes</taxon>
        <taxon>Olpidiales</taxon>
        <taxon>Olpidiaceae</taxon>
        <taxon>Olpidium</taxon>
    </lineage>
</organism>
<dbReference type="GO" id="GO:0006457">
    <property type="term" value="P:protein folding"/>
    <property type="evidence" value="ECO:0007669"/>
    <property type="project" value="InterPro"/>
</dbReference>
<feature type="compositionally biased region" description="Polar residues" evidence="1">
    <location>
        <begin position="166"/>
        <end position="180"/>
    </location>
</feature>
<feature type="compositionally biased region" description="Acidic residues" evidence="1">
    <location>
        <begin position="136"/>
        <end position="150"/>
    </location>
</feature>
<evidence type="ECO:0008006" key="5">
    <source>
        <dbReference type="Google" id="ProtNLM"/>
    </source>
</evidence>
<protein>
    <recommendedName>
        <fullName evidence="5">Calnexin</fullName>
    </recommendedName>
</protein>
<dbReference type="GO" id="GO:0005509">
    <property type="term" value="F:calcium ion binding"/>
    <property type="evidence" value="ECO:0007669"/>
    <property type="project" value="InterPro"/>
</dbReference>
<sequence length="191" mass="20964">MSGIGFELWTMQPDIMFDNIFIGHDVGEAEAFAEETWRIKHDVESAEEKKALSHNMKTAERAEHAPEVQFAQDPKGYVENKIFSIISKISGIPMEDLKARRLYILAITVTAIALMATLANKVLSSLGRAKTAGETTTDEGEEEDEEEEDAAPTRETAKKTQDGKSRTGSTALRNRSSTAAAVSVDKTADEE</sequence>
<dbReference type="GO" id="GO:0036503">
    <property type="term" value="P:ERAD pathway"/>
    <property type="evidence" value="ECO:0007669"/>
    <property type="project" value="TreeGrafter"/>
</dbReference>
<keyword evidence="4" id="KW-1185">Reference proteome</keyword>
<dbReference type="GO" id="GO:0005789">
    <property type="term" value="C:endoplasmic reticulum membrane"/>
    <property type="evidence" value="ECO:0007669"/>
    <property type="project" value="TreeGrafter"/>
</dbReference>
<evidence type="ECO:0000256" key="1">
    <source>
        <dbReference type="SAM" id="MobiDB-lite"/>
    </source>
</evidence>